<reference evidence="1" key="1">
    <citation type="journal article" date="2014" name="Front. Microbiol.">
        <title>High frequency of phylogenetically diverse reductive dehalogenase-homologous genes in deep subseafloor sedimentary metagenomes.</title>
        <authorList>
            <person name="Kawai M."/>
            <person name="Futagami T."/>
            <person name="Toyoda A."/>
            <person name="Takaki Y."/>
            <person name="Nishi S."/>
            <person name="Hori S."/>
            <person name="Arai W."/>
            <person name="Tsubouchi T."/>
            <person name="Morono Y."/>
            <person name="Uchiyama I."/>
            <person name="Ito T."/>
            <person name="Fujiyama A."/>
            <person name="Inagaki F."/>
            <person name="Takami H."/>
        </authorList>
    </citation>
    <scope>NUCLEOTIDE SEQUENCE</scope>
    <source>
        <strain evidence="1">Expedition CK06-06</strain>
    </source>
</reference>
<evidence type="ECO:0000313" key="1">
    <source>
        <dbReference type="EMBL" id="GAG24035.1"/>
    </source>
</evidence>
<feature type="non-terminal residue" evidence="1">
    <location>
        <position position="129"/>
    </location>
</feature>
<name>X0W0K0_9ZZZZ</name>
<organism evidence="1">
    <name type="scientific">marine sediment metagenome</name>
    <dbReference type="NCBI Taxonomy" id="412755"/>
    <lineage>
        <taxon>unclassified sequences</taxon>
        <taxon>metagenomes</taxon>
        <taxon>ecological metagenomes</taxon>
    </lineage>
</organism>
<dbReference type="AlphaFoldDB" id="X0W0K0"/>
<sequence>MQPGMRVDLKPAGLKLDQVDKGPFLQNMFKRRNAWEVRAGFGQMAQYDTTLLQYGTGVRGYTKQLGSYALKTWWGATQIVTVMIGNGFTANTVDRSHSIDYYAISIYDVDTNKRWEEVLHQHTGEAGDD</sequence>
<gene>
    <name evidence="1" type="ORF">S01H1_51551</name>
</gene>
<protein>
    <submittedName>
        <fullName evidence="1">Uncharacterized protein</fullName>
    </submittedName>
</protein>
<dbReference type="EMBL" id="BARS01033268">
    <property type="protein sequence ID" value="GAG24035.1"/>
    <property type="molecule type" value="Genomic_DNA"/>
</dbReference>
<accession>X0W0K0</accession>
<comment type="caution">
    <text evidence="1">The sequence shown here is derived from an EMBL/GenBank/DDBJ whole genome shotgun (WGS) entry which is preliminary data.</text>
</comment>
<proteinExistence type="predicted"/>